<feature type="compositionally biased region" description="Basic and acidic residues" evidence="2">
    <location>
        <begin position="603"/>
        <end position="615"/>
    </location>
</feature>
<dbReference type="OMA" id="RVRCEME"/>
<name>A0A8B7Z2U4_ACAPL</name>
<feature type="coiled-coil region" evidence="1">
    <location>
        <begin position="958"/>
        <end position="985"/>
    </location>
</feature>
<feature type="compositionally biased region" description="Basic and acidic residues" evidence="2">
    <location>
        <begin position="298"/>
        <end position="315"/>
    </location>
</feature>
<dbReference type="OrthoDB" id="10413204at2759"/>
<dbReference type="KEGG" id="aplc:110983078"/>
<feature type="compositionally biased region" description="Basic and acidic residues" evidence="2">
    <location>
        <begin position="230"/>
        <end position="242"/>
    </location>
</feature>
<feature type="compositionally biased region" description="Basic and acidic residues" evidence="2">
    <location>
        <begin position="1"/>
        <end position="11"/>
    </location>
</feature>
<evidence type="ECO:0000256" key="1">
    <source>
        <dbReference type="SAM" id="Coils"/>
    </source>
</evidence>
<feature type="compositionally biased region" description="Low complexity" evidence="2">
    <location>
        <begin position="627"/>
        <end position="638"/>
    </location>
</feature>
<organism evidence="3 4">
    <name type="scientific">Acanthaster planci</name>
    <name type="common">Crown-of-thorns starfish</name>
    <dbReference type="NCBI Taxonomy" id="133434"/>
    <lineage>
        <taxon>Eukaryota</taxon>
        <taxon>Metazoa</taxon>
        <taxon>Echinodermata</taxon>
        <taxon>Eleutherozoa</taxon>
        <taxon>Asterozoa</taxon>
        <taxon>Asteroidea</taxon>
        <taxon>Valvatacea</taxon>
        <taxon>Valvatida</taxon>
        <taxon>Acanthasteridae</taxon>
        <taxon>Acanthaster</taxon>
    </lineage>
</organism>
<feature type="coiled-coil region" evidence="1">
    <location>
        <begin position="1166"/>
        <end position="1211"/>
    </location>
</feature>
<feature type="region of interest" description="Disordered" evidence="2">
    <location>
        <begin position="57"/>
        <end position="82"/>
    </location>
</feature>
<keyword evidence="3" id="KW-1185">Reference proteome</keyword>
<feature type="region of interest" description="Disordered" evidence="2">
    <location>
        <begin position="450"/>
        <end position="481"/>
    </location>
</feature>
<feature type="region of interest" description="Disordered" evidence="2">
    <location>
        <begin position="595"/>
        <end position="639"/>
    </location>
</feature>
<feature type="coiled-coil region" evidence="1">
    <location>
        <begin position="1247"/>
        <end position="1292"/>
    </location>
</feature>
<evidence type="ECO:0000313" key="4">
    <source>
        <dbReference type="RefSeq" id="XP_022097691.1"/>
    </source>
</evidence>
<feature type="region of interest" description="Disordered" evidence="2">
    <location>
        <begin position="337"/>
        <end position="404"/>
    </location>
</feature>
<sequence>MDSGNGRKPDAQQETTKGVNGRKRPNASVGAKSSTSSSGTDVDTAILLARAVHLRGSLTTADRPRPATGIERGSNVGSHSHHFVGSRKQAAYADSGYVRPHHSRADVNISQQAINTEIDDEHMPKGDLSTVESSKSDTELLSTQEAEVVQDDSVTRLSGLLVNAVTLASAGEMLHQSKSSNPTFVSHLNKCNSSSKTYESGLADLDVSPEAKGHRSNGDITTHRSAYSIEDERGAGLTEGKRSSHSMLGRIKVLTSCLSSSDEGWSREDMTASSEDSSAKRRLSSKITKKKMKKKKKENGGEDVEKRNAEEKSSSESEVGIKIIEATALEMVDEAAVEKEVEKKPKDAVVEATDHMEISRGPEISEKELPELTPPDVLKEIKQKGDKEAPSSPQSDRVNEQAQCHEKMVVAPQHSGSSIELLHDDNKDVEGGEQVLSAIVTPGKTSLTIAKPAISGETKTPSKRSLQRGSDTNQVHVTHHGSAPVQVLKQADEEDMKSQPEIALKAVKERYRVLSEQISDAIPGVSIDEKVRLAVLGSLSYAAKSGDRPETGRRVASAPGPLENMAQHLAEEFAQEQAESGIASFEGTYCDESSNHYHGSIKGKKDSRSSSDSAKDLSTSAQDRSADVTTSSDSSQDDYIQKMRAAQRLINSHHKTTPTPQQLPSMVVNVDGNTKAAGDLLDSVYDPGLMLIRNDDDRDIKKGNLGDISPSTVSSGYGSAFQAKLADLEANLNMSVGLGKPYKVDVPIEEDSMRKKELGYILKMLEKEGGGQGPDSHRDPALLESAVNYLYWSRHDAQDLLRKPQQHQKVVIEDQLEAQNLQLDLPPYSAVKGSETLERLKAELEHKLKHVEDAISQNQESEAAQVAADLAKTEPRPKTLEDIRSSLTAQEQVRKDGTVQPPISKPVNLALPNTDTQYSSSSSSTEDSRPPSSFHYNRSVALMSPGGALGSSVLLEECESARRVRREMEERIAELERGKEEMAAQMKERRLTSVQLEAHLFSQLTTLTQEYQNLMAHDQEHKQLSKELKLQLDRKQKELEEALTHTTQEGTDSQQLQDKLDAVTFESKEKIHQLIVQLTLAQQEKARLQKSLQQEAVRQEAVRENAKKRAEEARREKDTLIEELNQERNNRTQLDAELLSHARDLHQLAASLQDLQVENRSQAGEVRRLHGALEQSIQDRAELQQELKEAQQRLEAKEEQWKRQKQQLIDHLSETKACLEKHQLHLKTLSHANGTLSGSAAQLRDSYQALSCQLHEERLAKERASQEAERVREELEAERKKREELVSSQLSQWHRNLQTSTKNLSAALQNKIHRQQQELQWLRVTNTELTADLPSNIRLSEGVGGQCDLLHEVSTSGACHDQHQSHHQHRVGSNSGGSIWTEPCQCCHDCHRHHRQC</sequence>
<keyword evidence="1" id="KW-0175">Coiled coil</keyword>
<dbReference type="GeneID" id="110983078"/>
<accession>A0A8B7Z2U4</accession>
<reference evidence="4 5" key="1">
    <citation type="submission" date="2025-04" db="UniProtKB">
        <authorList>
            <consortium name="RefSeq"/>
        </authorList>
    </citation>
    <scope>IDENTIFICATION</scope>
</reference>
<feature type="compositionally biased region" description="Basic and acidic residues" evidence="2">
    <location>
        <begin position="337"/>
        <end position="370"/>
    </location>
</feature>
<feature type="region of interest" description="Disordered" evidence="2">
    <location>
        <begin position="1"/>
        <end position="41"/>
    </location>
</feature>
<feature type="region of interest" description="Disordered" evidence="2">
    <location>
        <begin position="208"/>
        <end position="245"/>
    </location>
</feature>
<proteinExistence type="predicted"/>
<dbReference type="RefSeq" id="XP_022097692.1">
    <property type="nucleotide sequence ID" value="XM_022242000.1"/>
</dbReference>
<feature type="region of interest" description="Disordered" evidence="2">
    <location>
        <begin position="261"/>
        <end position="320"/>
    </location>
</feature>
<dbReference type="RefSeq" id="XP_022097691.1">
    <property type="nucleotide sequence ID" value="XM_022241999.1"/>
</dbReference>
<feature type="compositionally biased region" description="Basic and acidic residues" evidence="2">
    <location>
        <begin position="377"/>
        <end position="389"/>
    </location>
</feature>
<feature type="region of interest" description="Disordered" evidence="2">
    <location>
        <begin position="1098"/>
        <end position="1119"/>
    </location>
</feature>
<evidence type="ECO:0000313" key="3">
    <source>
        <dbReference type="Proteomes" id="UP000694845"/>
    </source>
</evidence>
<dbReference type="Proteomes" id="UP000694845">
    <property type="component" value="Unplaced"/>
</dbReference>
<evidence type="ECO:0000313" key="5">
    <source>
        <dbReference type="RefSeq" id="XP_022097692.1"/>
    </source>
</evidence>
<feature type="compositionally biased region" description="Low complexity" evidence="2">
    <location>
        <begin position="919"/>
        <end position="933"/>
    </location>
</feature>
<evidence type="ECO:0000256" key="2">
    <source>
        <dbReference type="SAM" id="MobiDB-lite"/>
    </source>
</evidence>
<feature type="region of interest" description="Disordered" evidence="2">
    <location>
        <begin position="856"/>
        <end position="936"/>
    </location>
</feature>
<protein>
    <submittedName>
        <fullName evidence="4 5">Uncharacterized protein LOC110983078 isoform X1</fullName>
    </submittedName>
</protein>
<feature type="compositionally biased region" description="Basic residues" evidence="2">
    <location>
        <begin position="280"/>
        <end position="297"/>
    </location>
</feature>
<feature type="compositionally biased region" description="Basic and acidic residues" evidence="2">
    <location>
        <begin position="871"/>
        <end position="884"/>
    </location>
</feature>
<feature type="compositionally biased region" description="Polar residues" evidence="2">
    <location>
        <begin position="467"/>
        <end position="476"/>
    </location>
</feature>
<feature type="compositionally biased region" description="Low complexity" evidence="2">
    <location>
        <begin position="27"/>
        <end position="41"/>
    </location>
</feature>
<gene>
    <name evidence="4 5" type="primary">LOC110983078</name>
</gene>